<feature type="compositionally biased region" description="Low complexity" evidence="1">
    <location>
        <begin position="23"/>
        <end position="45"/>
    </location>
</feature>
<feature type="non-terminal residue" evidence="2">
    <location>
        <position position="1"/>
    </location>
</feature>
<dbReference type="Proteomes" id="UP001066276">
    <property type="component" value="Chromosome 12"/>
</dbReference>
<evidence type="ECO:0000256" key="1">
    <source>
        <dbReference type="SAM" id="MobiDB-lite"/>
    </source>
</evidence>
<comment type="caution">
    <text evidence="2">The sequence shown here is derived from an EMBL/GenBank/DDBJ whole genome shotgun (WGS) entry which is preliminary data.</text>
</comment>
<name>A0AAV7KT47_PLEWA</name>
<feature type="non-terminal residue" evidence="2">
    <location>
        <position position="73"/>
    </location>
</feature>
<accession>A0AAV7KT47</accession>
<gene>
    <name evidence="2" type="ORF">NDU88_000309</name>
</gene>
<dbReference type="AlphaFoldDB" id="A0AAV7KT47"/>
<organism evidence="2 3">
    <name type="scientific">Pleurodeles waltl</name>
    <name type="common">Iberian ribbed newt</name>
    <dbReference type="NCBI Taxonomy" id="8319"/>
    <lineage>
        <taxon>Eukaryota</taxon>
        <taxon>Metazoa</taxon>
        <taxon>Chordata</taxon>
        <taxon>Craniata</taxon>
        <taxon>Vertebrata</taxon>
        <taxon>Euteleostomi</taxon>
        <taxon>Amphibia</taxon>
        <taxon>Batrachia</taxon>
        <taxon>Caudata</taxon>
        <taxon>Salamandroidea</taxon>
        <taxon>Salamandridae</taxon>
        <taxon>Pleurodelinae</taxon>
        <taxon>Pleurodeles</taxon>
    </lineage>
</organism>
<proteinExistence type="predicted"/>
<evidence type="ECO:0000313" key="2">
    <source>
        <dbReference type="EMBL" id="KAJ1080088.1"/>
    </source>
</evidence>
<feature type="region of interest" description="Disordered" evidence="1">
    <location>
        <begin position="1"/>
        <end position="58"/>
    </location>
</feature>
<protein>
    <submittedName>
        <fullName evidence="2">Uncharacterized protein</fullName>
    </submittedName>
</protein>
<dbReference type="EMBL" id="JANPWB010000016">
    <property type="protein sequence ID" value="KAJ1080088.1"/>
    <property type="molecule type" value="Genomic_DNA"/>
</dbReference>
<sequence length="73" mass="7898">NAMQYLGPTGEQYQANPFPGTVQYQPQYQPQGYQHASAGQPQAHPGPGPQNFVPAPYMAAVPDLPPGLEYLTQ</sequence>
<keyword evidence="3" id="KW-1185">Reference proteome</keyword>
<reference evidence="2" key="1">
    <citation type="journal article" date="2022" name="bioRxiv">
        <title>Sequencing and chromosome-scale assembly of the giantPleurodeles waltlgenome.</title>
        <authorList>
            <person name="Brown T."/>
            <person name="Elewa A."/>
            <person name="Iarovenko S."/>
            <person name="Subramanian E."/>
            <person name="Araus A.J."/>
            <person name="Petzold A."/>
            <person name="Susuki M."/>
            <person name="Suzuki K.-i.T."/>
            <person name="Hayashi T."/>
            <person name="Toyoda A."/>
            <person name="Oliveira C."/>
            <person name="Osipova E."/>
            <person name="Leigh N.D."/>
            <person name="Simon A."/>
            <person name="Yun M.H."/>
        </authorList>
    </citation>
    <scope>NUCLEOTIDE SEQUENCE</scope>
    <source>
        <strain evidence="2">20211129_DDA</strain>
        <tissue evidence="2">Liver</tissue>
    </source>
</reference>
<evidence type="ECO:0000313" key="3">
    <source>
        <dbReference type="Proteomes" id="UP001066276"/>
    </source>
</evidence>